<name>A0ABY5Y4L2_9FLAO</name>
<sequence length="96" mass="10535">MKKNSLLFVLLTLLYLSCKDQSKTEETNTELPRIAIAGIGIESSTFSPAQTEEAAFHAELVTPSLVAIHFLMKGPILENVRIGYLLYLGNPSLEAL</sequence>
<accession>A0ABY5Y4L2</accession>
<gene>
    <name evidence="2" type="ORF">NYZ99_11750</name>
</gene>
<proteinExistence type="predicted"/>
<keyword evidence="3" id="KW-1185">Reference proteome</keyword>
<evidence type="ECO:0000259" key="1">
    <source>
        <dbReference type="Pfam" id="PF07364"/>
    </source>
</evidence>
<protein>
    <submittedName>
        <fullName evidence="2">M81 family metallopeptidase</fullName>
    </submittedName>
</protein>
<organism evidence="2 3">
    <name type="scientific">Maribacter litopenaei</name>
    <dbReference type="NCBI Taxonomy" id="2976127"/>
    <lineage>
        <taxon>Bacteria</taxon>
        <taxon>Pseudomonadati</taxon>
        <taxon>Bacteroidota</taxon>
        <taxon>Flavobacteriia</taxon>
        <taxon>Flavobacteriales</taxon>
        <taxon>Flavobacteriaceae</taxon>
        <taxon>Maribacter</taxon>
    </lineage>
</organism>
<dbReference type="InterPro" id="IPR015995">
    <property type="entry name" value="MlrC_N"/>
</dbReference>
<evidence type="ECO:0000313" key="2">
    <source>
        <dbReference type="EMBL" id="UWX53809.1"/>
    </source>
</evidence>
<feature type="domain" description="Microcystin LR degradation protein MlrC N-terminal" evidence="1">
    <location>
        <begin position="33"/>
        <end position="59"/>
    </location>
</feature>
<dbReference type="Proteomes" id="UP001059209">
    <property type="component" value="Chromosome"/>
</dbReference>
<reference evidence="2" key="1">
    <citation type="submission" date="2022-09" db="EMBL/GenBank/DDBJ databases">
        <title>Maribacter litopenaei sp. nov., isolated from the intestinal tract of the Pacific White Shrimp, Litopenaeus vannamei.</title>
        <authorList>
            <person name="Kim S.Y."/>
            <person name="Hwang C.Y."/>
        </authorList>
    </citation>
    <scope>NUCLEOTIDE SEQUENCE</scope>
    <source>
        <strain evidence="2">HL-LV01</strain>
    </source>
</reference>
<dbReference type="RefSeq" id="WP_260571338.1">
    <property type="nucleotide sequence ID" value="NZ_CP104205.1"/>
</dbReference>
<dbReference type="Pfam" id="PF07364">
    <property type="entry name" value="DUF1485"/>
    <property type="match status" value="1"/>
</dbReference>
<evidence type="ECO:0000313" key="3">
    <source>
        <dbReference type="Proteomes" id="UP001059209"/>
    </source>
</evidence>
<dbReference type="EMBL" id="CP104205">
    <property type="protein sequence ID" value="UWX53809.1"/>
    <property type="molecule type" value="Genomic_DNA"/>
</dbReference>